<comment type="caution">
    <text evidence="2">The sequence shown here is derived from an EMBL/GenBank/DDBJ whole genome shotgun (WGS) entry which is preliminary data.</text>
</comment>
<feature type="chain" id="PRO_5042843242" evidence="1">
    <location>
        <begin position="22"/>
        <end position="336"/>
    </location>
</feature>
<accession>A0AAN7TLV9</accession>
<sequence>MLSRLIFAFLAVFELSAAVLAGRPVEVTSVASDDVIGQDTGTRSAARDALAAYNPGPYPGVFTSLRFGHPATLPVPETTITAPTRDTLVGTTIFLDIPAAEPTTLSTVFKREAQIAALQPWEPDTTAASSTSYWVQAGGFTRHTVGPCGVVAGNACADKAIATAWTLTTATMSAEHPTITTTPIVASASPIVFPRSTESKSGGIVWFCGVPGSACSGKHLEDVADVVVPPAIVTATPDSRPAPRDNNKVSESWTVTRAIVWFCGVPGTVCSGKYVDDGSFAGITSSHLSLLTTSATATRQKPTATVAQRSVLEATLDSIVTDQCQDGDCVVGGGKQ</sequence>
<protein>
    <submittedName>
        <fullName evidence="2">Uncharacterized protein</fullName>
    </submittedName>
</protein>
<keyword evidence="1" id="KW-0732">Signal</keyword>
<organism evidence="2 3">
    <name type="scientific">Meristemomyces frigidus</name>
    <dbReference type="NCBI Taxonomy" id="1508187"/>
    <lineage>
        <taxon>Eukaryota</taxon>
        <taxon>Fungi</taxon>
        <taxon>Dikarya</taxon>
        <taxon>Ascomycota</taxon>
        <taxon>Pezizomycotina</taxon>
        <taxon>Dothideomycetes</taxon>
        <taxon>Dothideomycetidae</taxon>
        <taxon>Mycosphaerellales</taxon>
        <taxon>Teratosphaeriaceae</taxon>
        <taxon>Meristemomyces</taxon>
    </lineage>
</organism>
<evidence type="ECO:0000313" key="3">
    <source>
        <dbReference type="Proteomes" id="UP001310890"/>
    </source>
</evidence>
<name>A0AAN7TLV9_9PEZI</name>
<dbReference type="EMBL" id="JAVRRL010000035">
    <property type="protein sequence ID" value="KAK5111921.1"/>
    <property type="molecule type" value="Genomic_DNA"/>
</dbReference>
<gene>
    <name evidence="2" type="ORF">LTR62_004653</name>
</gene>
<dbReference type="Proteomes" id="UP001310890">
    <property type="component" value="Unassembled WGS sequence"/>
</dbReference>
<feature type="signal peptide" evidence="1">
    <location>
        <begin position="1"/>
        <end position="21"/>
    </location>
</feature>
<reference evidence="2" key="1">
    <citation type="submission" date="2023-08" db="EMBL/GenBank/DDBJ databases">
        <title>Black Yeasts Isolated from many extreme environments.</title>
        <authorList>
            <person name="Coleine C."/>
            <person name="Stajich J.E."/>
            <person name="Selbmann L."/>
        </authorList>
    </citation>
    <scope>NUCLEOTIDE SEQUENCE</scope>
    <source>
        <strain evidence="2">CCFEE 5401</strain>
    </source>
</reference>
<proteinExistence type="predicted"/>
<dbReference type="AlphaFoldDB" id="A0AAN7TLV9"/>
<evidence type="ECO:0000313" key="2">
    <source>
        <dbReference type="EMBL" id="KAK5111921.1"/>
    </source>
</evidence>
<evidence type="ECO:0000256" key="1">
    <source>
        <dbReference type="SAM" id="SignalP"/>
    </source>
</evidence>